<feature type="non-terminal residue" evidence="2">
    <location>
        <position position="46"/>
    </location>
</feature>
<evidence type="ECO:0000313" key="2">
    <source>
        <dbReference type="EMBL" id="CAF4718951.1"/>
    </source>
</evidence>
<evidence type="ECO:0000313" key="1">
    <source>
        <dbReference type="EMBL" id="CAF3361350.1"/>
    </source>
</evidence>
<protein>
    <submittedName>
        <fullName evidence="2">Uncharacterized protein</fullName>
    </submittedName>
</protein>
<reference evidence="2" key="1">
    <citation type="submission" date="2021-02" db="EMBL/GenBank/DDBJ databases">
        <authorList>
            <person name="Nowell W R."/>
        </authorList>
    </citation>
    <scope>NUCLEOTIDE SEQUENCE</scope>
</reference>
<sequence length="46" mass="5300">MKRPSQHFPQLSKIQLHYTSTPTIVRCIIEQSTTNTSSNDSSHHVY</sequence>
<organism evidence="2 3">
    <name type="scientific">Rotaria socialis</name>
    <dbReference type="NCBI Taxonomy" id="392032"/>
    <lineage>
        <taxon>Eukaryota</taxon>
        <taxon>Metazoa</taxon>
        <taxon>Spiralia</taxon>
        <taxon>Gnathifera</taxon>
        <taxon>Rotifera</taxon>
        <taxon>Eurotatoria</taxon>
        <taxon>Bdelloidea</taxon>
        <taxon>Philodinida</taxon>
        <taxon>Philodinidae</taxon>
        <taxon>Rotaria</taxon>
    </lineage>
</organism>
<proteinExistence type="predicted"/>
<evidence type="ECO:0000313" key="3">
    <source>
        <dbReference type="Proteomes" id="UP000663862"/>
    </source>
</evidence>
<dbReference type="Proteomes" id="UP000663862">
    <property type="component" value="Unassembled WGS sequence"/>
</dbReference>
<comment type="caution">
    <text evidence="2">The sequence shown here is derived from an EMBL/GenBank/DDBJ whole genome shotgun (WGS) entry which is preliminary data.</text>
</comment>
<dbReference type="Proteomes" id="UP000663869">
    <property type="component" value="Unassembled WGS sequence"/>
</dbReference>
<dbReference type="EMBL" id="CAJNYU010000460">
    <property type="protein sequence ID" value="CAF3361350.1"/>
    <property type="molecule type" value="Genomic_DNA"/>
</dbReference>
<gene>
    <name evidence="1" type="ORF">FME351_LOCUS5449</name>
    <name evidence="2" type="ORF">TSG867_LOCUS34002</name>
</gene>
<accession>A0A821JLI5</accession>
<dbReference type="AlphaFoldDB" id="A0A821JLI5"/>
<name>A0A821JLI5_9BILA</name>
<dbReference type="EMBL" id="CAJOBQ010013906">
    <property type="protein sequence ID" value="CAF4718951.1"/>
    <property type="molecule type" value="Genomic_DNA"/>
</dbReference>